<gene>
    <name evidence="1" type="ORF">LQV63_06135</name>
</gene>
<accession>A0ABS8YCD8</accession>
<name>A0ABS8YCD8_9BACL</name>
<evidence type="ECO:0000313" key="2">
    <source>
        <dbReference type="Proteomes" id="UP001199916"/>
    </source>
</evidence>
<dbReference type="EMBL" id="JAJNBZ010000003">
    <property type="protein sequence ID" value="MCE5168884.1"/>
    <property type="molecule type" value="Genomic_DNA"/>
</dbReference>
<evidence type="ECO:0000313" key="1">
    <source>
        <dbReference type="EMBL" id="MCE5168884.1"/>
    </source>
</evidence>
<sequence length="68" mass="7917">MTVKTRSIGMPGAGINQWPLIMDRLAQAGYSGPFLCKIWETDTARDITYIWHDLQRRYVLYKEASREP</sequence>
<keyword evidence="2" id="KW-1185">Reference proteome</keyword>
<protein>
    <recommendedName>
        <fullName evidence="3">Xylose isomerase-like TIM barrel domain-containing protein</fullName>
    </recommendedName>
</protein>
<dbReference type="Proteomes" id="UP001199916">
    <property type="component" value="Unassembled WGS sequence"/>
</dbReference>
<evidence type="ECO:0008006" key="3">
    <source>
        <dbReference type="Google" id="ProtNLM"/>
    </source>
</evidence>
<comment type="caution">
    <text evidence="1">The sequence shown here is derived from an EMBL/GenBank/DDBJ whole genome shotgun (WGS) entry which is preliminary data.</text>
</comment>
<proteinExistence type="predicted"/>
<organism evidence="1 2">
    <name type="scientific">Paenibacillus profundus</name>
    <dbReference type="NCBI Taxonomy" id="1173085"/>
    <lineage>
        <taxon>Bacteria</taxon>
        <taxon>Bacillati</taxon>
        <taxon>Bacillota</taxon>
        <taxon>Bacilli</taxon>
        <taxon>Bacillales</taxon>
        <taxon>Paenibacillaceae</taxon>
        <taxon>Paenibacillus</taxon>
    </lineage>
</organism>
<reference evidence="1 2" key="1">
    <citation type="submission" date="2021-11" db="EMBL/GenBank/DDBJ databases">
        <title>Draft genome sequence of Paenibacillus profundus YoMME, a new Gram-positive bacteria with exoelectrogenic properties.</title>
        <authorList>
            <person name="Hubenova Y."/>
            <person name="Hubenova E."/>
            <person name="Manasiev Y."/>
            <person name="Peykov S."/>
            <person name="Mitov M."/>
        </authorList>
    </citation>
    <scope>NUCLEOTIDE SEQUENCE [LARGE SCALE GENOMIC DNA]</scope>
    <source>
        <strain evidence="1 2">YoMME</strain>
    </source>
</reference>